<feature type="region of interest" description="Disordered" evidence="1">
    <location>
        <begin position="1"/>
        <end position="28"/>
    </location>
</feature>
<protein>
    <recommendedName>
        <fullName evidence="5">Lipopolysaccharide biosynthesis protein</fullName>
    </recommendedName>
</protein>
<dbReference type="Proteomes" id="UP000035016">
    <property type="component" value="Chromosome Chromosome"/>
</dbReference>
<evidence type="ECO:0000256" key="2">
    <source>
        <dbReference type="SAM" id="Phobius"/>
    </source>
</evidence>
<keyword evidence="2" id="KW-1133">Transmembrane helix</keyword>
<keyword evidence="2" id="KW-0812">Transmembrane</keyword>
<evidence type="ECO:0000313" key="3">
    <source>
        <dbReference type="EMBL" id="CQR63982.1"/>
    </source>
</evidence>
<dbReference type="RefSeq" id="WP_234342254.1">
    <property type="nucleotide sequence ID" value="NZ_LFEH01000101.1"/>
</dbReference>
<evidence type="ECO:0008006" key="5">
    <source>
        <dbReference type="Google" id="ProtNLM"/>
    </source>
</evidence>
<dbReference type="KEGG" id="sle:sle_45240"/>
<feature type="region of interest" description="Disordered" evidence="1">
    <location>
        <begin position="240"/>
        <end position="261"/>
    </location>
</feature>
<gene>
    <name evidence="3" type="primary">sle_45240</name>
</gene>
<keyword evidence="2" id="KW-0472">Membrane</keyword>
<evidence type="ECO:0000313" key="4">
    <source>
        <dbReference type="Proteomes" id="UP000035016"/>
    </source>
</evidence>
<name>A0A0F7W2C1_STRLW</name>
<evidence type="ECO:0000256" key="1">
    <source>
        <dbReference type="SAM" id="MobiDB-lite"/>
    </source>
</evidence>
<accession>A0A0F7W2C1</accession>
<dbReference type="AlphaFoldDB" id="A0A0F7W2C1"/>
<reference evidence="3 4" key="1">
    <citation type="submission" date="2015-02" db="EMBL/GenBank/DDBJ databases">
        <authorList>
            <person name="Gomez-Escribano P.J."/>
        </authorList>
    </citation>
    <scope>NUCLEOTIDE SEQUENCE [LARGE SCALE GENOMIC DNA]</scope>
    <source>
        <strain evidence="4">C34 (DSM 42122 / NRRL B-24963)</strain>
    </source>
</reference>
<feature type="transmembrane region" description="Helical" evidence="2">
    <location>
        <begin position="212"/>
        <end position="233"/>
    </location>
</feature>
<dbReference type="EMBL" id="LN831790">
    <property type="protein sequence ID" value="CQR63982.1"/>
    <property type="molecule type" value="Genomic_DNA"/>
</dbReference>
<organism evidence="3 4">
    <name type="scientific">Streptomyces leeuwenhoekii</name>
    <dbReference type="NCBI Taxonomy" id="1437453"/>
    <lineage>
        <taxon>Bacteria</taxon>
        <taxon>Bacillati</taxon>
        <taxon>Actinomycetota</taxon>
        <taxon>Actinomycetes</taxon>
        <taxon>Kitasatosporales</taxon>
        <taxon>Streptomycetaceae</taxon>
        <taxon>Streptomyces</taxon>
    </lineage>
</organism>
<proteinExistence type="predicted"/>
<sequence length="261" mass="25820">MTENVTDDVTDDVTENWNENRSGTRTRGVRAAGAIGTGTARPALPAASAAGRTRATVRARARTLPPWSVLAAGALAGGLLGGGYGLVRTPDYTATSYVVAVPARDADPASALGFAQAYGRVATQVAVLADAQVGAGVPAATLKRSVRTATSPDAPMVAVSATSHRPDLAADMANAVSEALTRHAGNASGSTHVTLRSFARATRPTEPSSAPAGLAGLVGASAGGLLGGLALLVRPRRAAAGSGRAAAVPAPATAADVRGQS</sequence>
<feature type="compositionally biased region" description="Acidic residues" evidence="1">
    <location>
        <begin position="1"/>
        <end position="14"/>
    </location>
</feature>